<keyword evidence="11" id="KW-1185">Reference proteome</keyword>
<dbReference type="PRINTS" id="PR00607">
    <property type="entry name" value="CYTCHROMECIE"/>
</dbReference>
<evidence type="ECO:0000256" key="2">
    <source>
        <dbReference type="ARBA" id="ARBA00022617"/>
    </source>
</evidence>
<dbReference type="SUPFAM" id="SSF46626">
    <property type="entry name" value="Cytochrome c"/>
    <property type="match status" value="1"/>
</dbReference>
<dbReference type="GO" id="GO:0020037">
    <property type="term" value="F:heme binding"/>
    <property type="evidence" value="ECO:0007669"/>
    <property type="project" value="InterPro"/>
</dbReference>
<evidence type="ECO:0000313" key="9">
    <source>
        <dbReference type="EMBL" id="MPR01697.1"/>
    </source>
</evidence>
<protein>
    <submittedName>
        <fullName evidence="8">Cytochrome c5 family protein</fullName>
    </submittedName>
</protein>
<dbReference type="RefSeq" id="WP_122250190.1">
    <property type="nucleotide sequence ID" value="NZ_JBLZPT010000015.1"/>
</dbReference>
<organism evidence="8 10">
    <name type="scientific">Pseudomonas kitaguniensis</name>
    <dbReference type="NCBI Taxonomy" id="2607908"/>
    <lineage>
        <taxon>Bacteria</taxon>
        <taxon>Pseudomonadati</taxon>
        <taxon>Pseudomonadota</taxon>
        <taxon>Gammaproteobacteria</taxon>
        <taxon>Pseudomonadales</taxon>
        <taxon>Pseudomonadaceae</taxon>
        <taxon>Pseudomonas</taxon>
    </lineage>
</organism>
<dbReference type="Pfam" id="PF13442">
    <property type="entry name" value="Cytochrome_CBB3"/>
    <property type="match status" value="1"/>
</dbReference>
<dbReference type="Proteomes" id="UP000326112">
    <property type="component" value="Unassembled WGS sequence"/>
</dbReference>
<keyword evidence="3 6" id="KW-0479">Metal-binding</keyword>
<reference evidence="8 10" key="1">
    <citation type="submission" date="2019-09" db="EMBL/GenBank/DDBJ databases">
        <title>The draft genomes of Allium pathogen Pseudomonas sp.</title>
        <authorList>
            <person name="Fujikawa T."/>
            <person name="Sawada H."/>
        </authorList>
    </citation>
    <scope>NUCLEOTIDE SEQUENCE [LARGE SCALE GENOMIC DNA]</scope>
    <source>
        <strain evidence="8 10">MAFF 730085</strain>
    </source>
</reference>
<reference evidence="9 11" key="3">
    <citation type="journal article" date="2023" name="Plant Pathol.">
        <title>Dismantling and reorganizing Pseudomonas marginalis sensu#lato.</title>
        <authorList>
            <person name="Sawada H."/>
            <person name="Fujikawa T."/>
            <person name="Satou M."/>
        </authorList>
    </citation>
    <scope>NUCLEOTIDE SEQUENCE [LARGE SCALE GENOMIC DNA]</scope>
    <source>
        <strain evidence="9 11">MAFF 212408</strain>
    </source>
</reference>
<dbReference type="GO" id="GO:0005506">
    <property type="term" value="F:iron ion binding"/>
    <property type="evidence" value="ECO:0007669"/>
    <property type="project" value="InterPro"/>
</dbReference>
<gene>
    <name evidence="9" type="ORF">F0169_06145</name>
    <name evidence="8" type="ORF">F0170_18010</name>
</gene>
<dbReference type="Gene3D" id="1.10.760.10">
    <property type="entry name" value="Cytochrome c-like domain"/>
    <property type="match status" value="1"/>
</dbReference>
<evidence type="ECO:0000256" key="6">
    <source>
        <dbReference type="PROSITE-ProRule" id="PRU00433"/>
    </source>
</evidence>
<evidence type="ECO:0000259" key="7">
    <source>
        <dbReference type="PROSITE" id="PS51007"/>
    </source>
</evidence>
<dbReference type="PANTHER" id="PTHR40942">
    <property type="match status" value="1"/>
</dbReference>
<proteinExistence type="predicted"/>
<comment type="caution">
    <text evidence="8">The sequence shown here is derived from an EMBL/GenBank/DDBJ whole genome shotgun (WGS) entry which is preliminary data.</text>
</comment>
<dbReference type="PANTHER" id="PTHR40942:SF2">
    <property type="entry name" value="CYTOCHROME-RELATED"/>
    <property type="match status" value="1"/>
</dbReference>
<feature type="domain" description="Cytochrome c" evidence="7">
    <location>
        <begin position="18"/>
        <end position="98"/>
    </location>
</feature>
<evidence type="ECO:0000313" key="11">
    <source>
        <dbReference type="Proteomes" id="UP000326112"/>
    </source>
</evidence>
<dbReference type="InterPro" id="IPR009056">
    <property type="entry name" value="Cyt_c-like_dom"/>
</dbReference>
<dbReference type="EMBL" id="VUBA01000109">
    <property type="protein sequence ID" value="MPQ85724.1"/>
    <property type="molecule type" value="Genomic_DNA"/>
</dbReference>
<dbReference type="Proteomes" id="UP000325438">
    <property type="component" value="Unassembled WGS sequence"/>
</dbReference>
<keyword evidence="4" id="KW-0249">Electron transport</keyword>
<accession>A0A5N7JWF8</accession>
<dbReference type="AlphaFoldDB" id="A0A5N7JWF8"/>
<keyword evidence="1" id="KW-0813">Transport</keyword>
<sequence length="100" mass="10875">MTRWLLAVGVLIPLYGAQATQDLEAVYNRVCVACHAGQLPSAPKRGDQAAWAPRLAQGMDTLVQHVTEGFKAMPTRGLCMDCSTEDYQAVIQLMVSKPGR</sequence>
<dbReference type="InterPro" id="IPR036909">
    <property type="entry name" value="Cyt_c-like_dom_sf"/>
</dbReference>
<evidence type="ECO:0000313" key="10">
    <source>
        <dbReference type="Proteomes" id="UP000325438"/>
    </source>
</evidence>
<dbReference type="PROSITE" id="PS51007">
    <property type="entry name" value="CYTC"/>
    <property type="match status" value="1"/>
</dbReference>
<evidence type="ECO:0000256" key="5">
    <source>
        <dbReference type="ARBA" id="ARBA00023004"/>
    </source>
</evidence>
<keyword evidence="2 6" id="KW-0349">Heme</keyword>
<dbReference type="InterPro" id="IPR002323">
    <property type="entry name" value="Cyt_CIE"/>
</dbReference>
<evidence type="ECO:0000256" key="3">
    <source>
        <dbReference type="ARBA" id="ARBA00022723"/>
    </source>
</evidence>
<reference evidence="9 11" key="2">
    <citation type="journal article" date="2020" name="Int. J. Syst. Evol. Microbiol.">
        <title>Pseudomonas kitaguniensis sp. nov., a pathogen causing bacterial rot of Welsh onion in Japan.</title>
        <authorList>
            <person name="Sawada H."/>
            <person name="Fujikawa T."/>
            <person name="Nishiwaki Y."/>
            <person name="Horita H."/>
        </authorList>
    </citation>
    <scope>NUCLEOTIDE SEQUENCE [LARGE SCALE GENOMIC DNA]</scope>
    <source>
        <strain evidence="9 11">MAFF 212408</strain>
    </source>
</reference>
<evidence type="ECO:0000256" key="1">
    <source>
        <dbReference type="ARBA" id="ARBA00022448"/>
    </source>
</evidence>
<keyword evidence="5 6" id="KW-0408">Iron</keyword>
<evidence type="ECO:0000313" key="8">
    <source>
        <dbReference type="EMBL" id="MPQ85724.1"/>
    </source>
</evidence>
<evidence type="ECO:0000256" key="4">
    <source>
        <dbReference type="ARBA" id="ARBA00022982"/>
    </source>
</evidence>
<dbReference type="EMBL" id="VUAZ01000030">
    <property type="protein sequence ID" value="MPR01697.1"/>
    <property type="molecule type" value="Genomic_DNA"/>
</dbReference>
<dbReference type="GO" id="GO:0009055">
    <property type="term" value="F:electron transfer activity"/>
    <property type="evidence" value="ECO:0007669"/>
    <property type="project" value="InterPro"/>
</dbReference>
<name>A0A5N7JWF8_9PSED</name>